<dbReference type="PANTHER" id="PTHR33516">
    <property type="entry name" value="LEXA REPRESSOR"/>
    <property type="match status" value="1"/>
</dbReference>
<dbReference type="CDD" id="cd06529">
    <property type="entry name" value="S24_LexA-like"/>
    <property type="match status" value="1"/>
</dbReference>
<protein>
    <submittedName>
        <fullName evidence="9">Protein UmuD</fullName>
        <ecNumber evidence="9">3.4.21.-</ecNumber>
    </submittedName>
</protein>
<dbReference type="InterPro" id="IPR039418">
    <property type="entry name" value="LexA-like"/>
</dbReference>
<dbReference type="InterPro" id="IPR015927">
    <property type="entry name" value="Peptidase_S24_S26A/B/C"/>
</dbReference>
<dbReference type="PRINTS" id="PR00726">
    <property type="entry name" value="LEXASERPTASE"/>
</dbReference>
<dbReference type="Gene3D" id="2.10.109.10">
    <property type="entry name" value="Umud Fragment, subunit A"/>
    <property type="match status" value="1"/>
</dbReference>
<dbReference type="GO" id="GO:0006355">
    <property type="term" value="P:regulation of DNA-templated transcription"/>
    <property type="evidence" value="ECO:0007669"/>
    <property type="project" value="InterPro"/>
</dbReference>
<dbReference type="NCBIfam" id="NF007621">
    <property type="entry name" value="PRK10276.1"/>
    <property type="match status" value="1"/>
</dbReference>
<evidence type="ECO:0000256" key="2">
    <source>
        <dbReference type="ARBA" id="ARBA00022763"/>
    </source>
</evidence>
<evidence type="ECO:0000259" key="8">
    <source>
        <dbReference type="Pfam" id="PF00717"/>
    </source>
</evidence>
<evidence type="ECO:0000256" key="6">
    <source>
        <dbReference type="ARBA" id="ARBA00023236"/>
    </source>
</evidence>
<sequence>MSVTILGPIAEGGVQLPFYSFKVPAGFPSPAADHLEQHISIDELLDIRAPHIYLVRIEGHSMEGAGIFDGDMAVVDRSITAEHGHIVIAAVNSEPVCKRLCKRGPNIILMSENPGYPPRYILEGDELIIWGVVTFSVRAHDPKA</sequence>
<dbReference type="RefSeq" id="WP_150770792.1">
    <property type="nucleotide sequence ID" value="NZ_CABVIY010000003.1"/>
</dbReference>
<dbReference type="GO" id="GO:0016787">
    <property type="term" value="F:hydrolase activity"/>
    <property type="evidence" value="ECO:0007669"/>
    <property type="project" value="UniProtKB-KW"/>
</dbReference>
<proteinExistence type="inferred from homology"/>
<evidence type="ECO:0000256" key="5">
    <source>
        <dbReference type="ARBA" id="ARBA00023204"/>
    </source>
</evidence>
<dbReference type="GO" id="GO:0009432">
    <property type="term" value="P:SOS response"/>
    <property type="evidence" value="ECO:0007669"/>
    <property type="project" value="UniProtKB-KW"/>
</dbReference>
<dbReference type="InterPro" id="IPR006197">
    <property type="entry name" value="Peptidase_S24_LexA"/>
</dbReference>
<dbReference type="EMBL" id="CABVIY010000003">
    <property type="protein sequence ID" value="VVP85627.1"/>
    <property type="molecule type" value="Genomic_DNA"/>
</dbReference>
<keyword evidence="6" id="KW-0742">SOS response</keyword>
<evidence type="ECO:0000256" key="3">
    <source>
        <dbReference type="ARBA" id="ARBA00022801"/>
    </source>
</evidence>
<accession>A0A5E7SJ31</accession>
<evidence type="ECO:0000256" key="7">
    <source>
        <dbReference type="RuleBase" id="RU003991"/>
    </source>
</evidence>
<evidence type="ECO:0000256" key="4">
    <source>
        <dbReference type="ARBA" id="ARBA00022813"/>
    </source>
</evidence>
<dbReference type="OrthoDB" id="9787787at2"/>
<reference evidence="9 10" key="1">
    <citation type="submission" date="2019-09" db="EMBL/GenBank/DDBJ databases">
        <authorList>
            <person name="Chandra G."/>
            <person name="Truman W A."/>
        </authorList>
    </citation>
    <scope>NUCLEOTIDE SEQUENCE [LARGE SCALE GENOMIC DNA]</scope>
    <source>
        <strain evidence="9">PS918</strain>
    </source>
</reference>
<dbReference type="GO" id="GO:0003677">
    <property type="term" value="F:DNA binding"/>
    <property type="evidence" value="ECO:0007669"/>
    <property type="project" value="InterPro"/>
</dbReference>
<gene>
    <name evidence="9" type="primary">umuD_2</name>
    <name evidence="9" type="ORF">PS918_02746</name>
</gene>
<organism evidence="9 10">
    <name type="scientific">Pseudomonas fluorescens</name>
    <dbReference type="NCBI Taxonomy" id="294"/>
    <lineage>
        <taxon>Bacteria</taxon>
        <taxon>Pseudomonadati</taxon>
        <taxon>Pseudomonadota</taxon>
        <taxon>Gammaproteobacteria</taxon>
        <taxon>Pseudomonadales</taxon>
        <taxon>Pseudomonadaceae</taxon>
        <taxon>Pseudomonas</taxon>
    </lineage>
</organism>
<feature type="domain" description="Peptidase S24/S26A/S26B/S26C" evidence="8">
    <location>
        <begin position="17"/>
        <end position="133"/>
    </location>
</feature>
<dbReference type="EC" id="3.4.21.-" evidence="9"/>
<keyword evidence="2" id="KW-0227">DNA damage</keyword>
<comment type="similarity">
    <text evidence="1 7">Belongs to the peptidase S24 family.</text>
</comment>
<name>A0A5E7SJ31_PSEFL</name>
<evidence type="ECO:0000313" key="9">
    <source>
        <dbReference type="EMBL" id="VVP85627.1"/>
    </source>
</evidence>
<dbReference type="SUPFAM" id="SSF51306">
    <property type="entry name" value="LexA/Signal peptidase"/>
    <property type="match status" value="1"/>
</dbReference>
<keyword evidence="5" id="KW-0234">DNA repair</keyword>
<dbReference type="InterPro" id="IPR036286">
    <property type="entry name" value="LexA/Signal_pep-like_sf"/>
</dbReference>
<keyword evidence="3 7" id="KW-0378">Hydrolase</keyword>
<dbReference type="GO" id="GO:0006281">
    <property type="term" value="P:DNA repair"/>
    <property type="evidence" value="ECO:0007669"/>
    <property type="project" value="UniProtKB-KW"/>
</dbReference>
<evidence type="ECO:0000256" key="1">
    <source>
        <dbReference type="ARBA" id="ARBA00007484"/>
    </source>
</evidence>
<evidence type="ECO:0000313" key="10">
    <source>
        <dbReference type="Proteomes" id="UP000326611"/>
    </source>
</evidence>
<dbReference type="Proteomes" id="UP000326611">
    <property type="component" value="Unassembled WGS sequence"/>
</dbReference>
<dbReference type="Pfam" id="PF00717">
    <property type="entry name" value="Peptidase_S24"/>
    <property type="match status" value="1"/>
</dbReference>
<keyword evidence="4 7" id="KW-0068">Autocatalytic cleavage</keyword>
<dbReference type="PANTHER" id="PTHR33516:SF2">
    <property type="entry name" value="LEXA REPRESSOR-RELATED"/>
    <property type="match status" value="1"/>
</dbReference>
<dbReference type="InterPro" id="IPR050077">
    <property type="entry name" value="LexA_repressor"/>
</dbReference>
<dbReference type="AlphaFoldDB" id="A0A5E7SJ31"/>